<protein>
    <submittedName>
        <fullName evidence="1">Uncharacterized protein</fullName>
    </submittedName>
</protein>
<reference evidence="1 2" key="1">
    <citation type="submission" date="2017-06" db="EMBL/GenBank/DDBJ databases">
        <title>Genome Sequencing of the methanotroph Methylovulum psychrotolerants str. HV10-M2 isolated from a high-altitude environment.</title>
        <authorList>
            <person name="Mateos-Rivera A."/>
        </authorList>
    </citation>
    <scope>NUCLEOTIDE SEQUENCE [LARGE SCALE GENOMIC DNA]</scope>
    <source>
        <strain evidence="1 2">HV10_M2</strain>
    </source>
</reference>
<accession>A0A1Z4BUR4</accession>
<proteinExistence type="predicted"/>
<evidence type="ECO:0000313" key="1">
    <source>
        <dbReference type="EMBL" id="ASF45056.1"/>
    </source>
</evidence>
<keyword evidence="2" id="KW-1185">Reference proteome</keyword>
<gene>
    <name evidence="1" type="ORF">CEK71_02675</name>
</gene>
<dbReference type="EMBL" id="CP022129">
    <property type="protein sequence ID" value="ASF45056.1"/>
    <property type="molecule type" value="Genomic_DNA"/>
</dbReference>
<dbReference type="Proteomes" id="UP000197019">
    <property type="component" value="Chromosome"/>
</dbReference>
<dbReference type="AlphaFoldDB" id="A0A1Z4BUR4"/>
<dbReference type="KEGG" id="mpsy:CEK71_02675"/>
<organism evidence="1 2">
    <name type="scientific">Methylovulum psychrotolerans</name>
    <dbReference type="NCBI Taxonomy" id="1704499"/>
    <lineage>
        <taxon>Bacteria</taxon>
        <taxon>Pseudomonadati</taxon>
        <taxon>Pseudomonadota</taxon>
        <taxon>Gammaproteobacteria</taxon>
        <taxon>Methylococcales</taxon>
        <taxon>Methylococcaceae</taxon>
        <taxon>Methylovulum</taxon>
    </lineage>
</organism>
<sequence length="73" mass="8392">MHLQKIIMGLSVNTRQVFDFFCGQLLLNQNRSPKKPYIFFLTQFGARIAAGGGKQWPLKKLYTKPVDNSVDYL</sequence>
<evidence type="ECO:0000313" key="2">
    <source>
        <dbReference type="Proteomes" id="UP000197019"/>
    </source>
</evidence>
<name>A0A1Z4BUR4_9GAMM</name>